<dbReference type="EMBL" id="QICD01000015">
    <property type="protein sequence ID" value="RNL42959.1"/>
    <property type="molecule type" value="Genomic_DNA"/>
</dbReference>
<comment type="caution">
    <text evidence="1">The sequence shown here is derived from an EMBL/GenBank/DDBJ whole genome shotgun (WGS) entry which is preliminary data.</text>
</comment>
<evidence type="ECO:0000313" key="2">
    <source>
        <dbReference type="Proteomes" id="UP000278632"/>
    </source>
</evidence>
<proteinExistence type="predicted"/>
<organism evidence="1 2">
    <name type="scientific">Paraeggerthella hongkongensis</name>
    <dbReference type="NCBI Taxonomy" id="230658"/>
    <lineage>
        <taxon>Bacteria</taxon>
        <taxon>Bacillati</taxon>
        <taxon>Actinomycetota</taxon>
        <taxon>Coriobacteriia</taxon>
        <taxon>Eggerthellales</taxon>
        <taxon>Eggerthellaceae</taxon>
        <taxon>Paraeggerthella</taxon>
    </lineage>
</organism>
<reference evidence="2" key="1">
    <citation type="submission" date="2018-05" db="EMBL/GenBank/DDBJ databases">
        <title>Genome Sequencing of selected type strains of the family Eggerthellaceae.</title>
        <authorList>
            <person name="Danylec N."/>
            <person name="Stoll D.A."/>
            <person name="Doetsch A."/>
            <person name="Huch M."/>
        </authorList>
    </citation>
    <scope>NUCLEOTIDE SEQUENCE [LARGE SCALE GENOMIC DNA]</scope>
    <source>
        <strain evidence="2">DSM 16106</strain>
    </source>
</reference>
<name>A0A3N0B8A9_9ACTN</name>
<accession>A0A3N0B8A9</accession>
<evidence type="ECO:0000313" key="1">
    <source>
        <dbReference type="EMBL" id="RNL42959.1"/>
    </source>
</evidence>
<dbReference type="AlphaFoldDB" id="A0A3N0B8A9"/>
<gene>
    <name evidence="1" type="ORF">DMP08_08225</name>
</gene>
<dbReference type="Proteomes" id="UP000278632">
    <property type="component" value="Unassembled WGS sequence"/>
</dbReference>
<protein>
    <submittedName>
        <fullName evidence="1">Uncharacterized protein</fullName>
    </submittedName>
</protein>
<keyword evidence="2" id="KW-1185">Reference proteome</keyword>
<sequence length="100" mass="10985">MAAASEDATGPFANTLLRSPLSMPDFLSWPPIRVHVFKGGPQARMKTVGNCATLGDEVRVRVATRLLCVAQALCARFCFDSARPVKTSEFYWSSNQDKGY</sequence>